<evidence type="ECO:0000256" key="6">
    <source>
        <dbReference type="SAM" id="MobiDB-lite"/>
    </source>
</evidence>
<dbReference type="AlphaFoldDB" id="A0A0B6X2X7"/>
<evidence type="ECO:0000256" key="1">
    <source>
        <dbReference type="ARBA" id="ARBA00009179"/>
    </source>
</evidence>
<evidence type="ECO:0000313" key="10">
    <source>
        <dbReference type="Proteomes" id="UP000031518"/>
    </source>
</evidence>
<dbReference type="GO" id="GO:0004252">
    <property type="term" value="F:serine-type endopeptidase activity"/>
    <property type="evidence" value="ECO:0007669"/>
    <property type="project" value="UniProtKB-EC"/>
</dbReference>
<dbReference type="RefSeq" id="WP_060635667.1">
    <property type="nucleotide sequence ID" value="NZ_CBXV010000008.1"/>
</dbReference>
<dbReference type="InterPro" id="IPR041489">
    <property type="entry name" value="PDZ_6"/>
</dbReference>
<dbReference type="Gene3D" id="3.90.226.10">
    <property type="entry name" value="2-enoyl-CoA Hydratase, Chain A, domain 1"/>
    <property type="match status" value="1"/>
</dbReference>
<proteinExistence type="inferred from homology"/>
<dbReference type="InterPro" id="IPR005151">
    <property type="entry name" value="Tail-specific_protease"/>
</dbReference>
<accession>A0A0B6X2X7</accession>
<dbReference type="SMART" id="SM00245">
    <property type="entry name" value="TSPc"/>
    <property type="match status" value="1"/>
</dbReference>
<dbReference type="SUPFAM" id="SSF52096">
    <property type="entry name" value="ClpP/crotonase"/>
    <property type="match status" value="1"/>
</dbReference>
<dbReference type="InterPro" id="IPR036034">
    <property type="entry name" value="PDZ_sf"/>
</dbReference>
<evidence type="ECO:0000256" key="5">
    <source>
        <dbReference type="RuleBase" id="RU004404"/>
    </source>
</evidence>
<dbReference type="EC" id="3.4.21.102" evidence="9"/>
<dbReference type="CDD" id="cd07560">
    <property type="entry name" value="Peptidase_S41_CPP"/>
    <property type="match status" value="1"/>
</dbReference>
<dbReference type="InterPro" id="IPR004447">
    <property type="entry name" value="Peptidase_S41A"/>
</dbReference>
<sequence length="563" mass="62403" precursor="true">MKVYRAIALLTLLALLSPLFAQQTTAPNGEGTARRARLSKSNEIAEVEQSFAEALSLVEANYVDGARLNYNNLIKSSIIGMLRSLDPHSNYYDRKEFEELRNDQRSEYFGIGASIVDRRVGDQVDTYILATFENSPAALAGLRFGDRIVAVDGQPMHGRPSAEVRDRIRGPRGTVVKLTVERAATGRIETVEITRDAVPQPSVPDAYVIRPGVGYIDMTRGFNVTTADELEEALEKLHQRGVTGLILDLRNNPGGFLDQAIRVAEKFLSDGQVILTQKGRNFTADRTYRATNGSPDTTPLVILINRGTASASEIVAGAMQDHDRALIVGENSFGKGLVQSIIPLDYGAGLTLTSAKYYTPSGRLIQRDYTNSSYYDYITRGGVGNQDEETTINQTPTGPESHTDTGRPVYGGGGIMPDELVKPRLIKPEQQRLIDPIFAFVRELVNGRIAGFESYKVQRPIEYNHELQPTDFPVTDALYEAFKSFVNKSPAYKNLSTLVDANQDFVRRQLRYDIITAAYGTVTATRVYILDDPQVLKAIELLPRARELAMAARNRTPRQKSFE</sequence>
<dbReference type="Pfam" id="PF03572">
    <property type="entry name" value="Peptidase_S41"/>
    <property type="match status" value="1"/>
</dbReference>
<evidence type="ECO:0000256" key="4">
    <source>
        <dbReference type="ARBA" id="ARBA00022825"/>
    </source>
</evidence>
<protein>
    <submittedName>
        <fullName evidence="9">C-terminal processing peptidase</fullName>
        <ecNumber evidence="9">3.4.21.102</ecNumber>
    </submittedName>
</protein>
<dbReference type="NCBIfam" id="TIGR00225">
    <property type="entry name" value="prc"/>
    <property type="match status" value="1"/>
</dbReference>
<dbReference type="Pfam" id="PF17820">
    <property type="entry name" value="PDZ_6"/>
    <property type="match status" value="1"/>
</dbReference>
<dbReference type="SUPFAM" id="SSF50156">
    <property type="entry name" value="PDZ domain-like"/>
    <property type="match status" value="1"/>
</dbReference>
<dbReference type="GO" id="GO:0006508">
    <property type="term" value="P:proteolysis"/>
    <property type="evidence" value="ECO:0007669"/>
    <property type="project" value="UniProtKB-KW"/>
</dbReference>
<keyword evidence="10" id="KW-1185">Reference proteome</keyword>
<dbReference type="CDD" id="cd06782">
    <property type="entry name" value="cpPDZ_CPP-like"/>
    <property type="match status" value="1"/>
</dbReference>
<evidence type="ECO:0000259" key="8">
    <source>
        <dbReference type="PROSITE" id="PS50106"/>
    </source>
</evidence>
<evidence type="ECO:0000256" key="7">
    <source>
        <dbReference type="SAM" id="SignalP"/>
    </source>
</evidence>
<reference evidence="9 10" key="2">
    <citation type="submission" date="2015-01" db="EMBL/GenBank/DDBJ databases">
        <title>Complete genome sequence of Pyrinomonas methylaliphatogenes type strain K22T.</title>
        <authorList>
            <person name="Lee K.C.Y."/>
            <person name="Power J.F."/>
            <person name="Dunfield P.F."/>
            <person name="Morgan X.C."/>
            <person name="Huttenhower C."/>
            <person name="Stott M.B."/>
        </authorList>
    </citation>
    <scope>NUCLEOTIDE SEQUENCE [LARGE SCALE GENOMIC DNA]</scope>
    <source>
        <strain evidence="9 10">K22</strain>
    </source>
</reference>
<keyword evidence="7" id="KW-0732">Signal</keyword>
<keyword evidence="4 5" id="KW-0720">Serine protease</keyword>
<evidence type="ECO:0000256" key="3">
    <source>
        <dbReference type="ARBA" id="ARBA00022801"/>
    </source>
</evidence>
<dbReference type="InterPro" id="IPR001478">
    <property type="entry name" value="PDZ"/>
</dbReference>
<feature type="domain" description="PDZ" evidence="8">
    <location>
        <begin position="97"/>
        <end position="169"/>
    </location>
</feature>
<feature type="compositionally biased region" description="Polar residues" evidence="6">
    <location>
        <begin position="391"/>
        <end position="400"/>
    </location>
</feature>
<dbReference type="PANTHER" id="PTHR32060:SF22">
    <property type="entry name" value="CARBOXYL-TERMINAL-PROCESSING PEPTIDASE 3, CHLOROPLASTIC"/>
    <property type="match status" value="1"/>
</dbReference>
<keyword evidence="2 5" id="KW-0645">Protease</keyword>
<feature type="chain" id="PRO_5002110475" evidence="7">
    <location>
        <begin position="22"/>
        <end position="563"/>
    </location>
</feature>
<feature type="region of interest" description="Disordered" evidence="6">
    <location>
        <begin position="385"/>
        <end position="408"/>
    </location>
</feature>
<dbReference type="EMBL" id="CBXV010000008">
    <property type="protein sequence ID" value="CDM66645.1"/>
    <property type="molecule type" value="Genomic_DNA"/>
</dbReference>
<evidence type="ECO:0000313" key="9">
    <source>
        <dbReference type="EMBL" id="CDM66645.1"/>
    </source>
</evidence>
<name>A0A0B6X2X7_9BACT</name>
<dbReference type="PROSITE" id="PS50106">
    <property type="entry name" value="PDZ"/>
    <property type="match status" value="1"/>
</dbReference>
<evidence type="ECO:0000256" key="2">
    <source>
        <dbReference type="ARBA" id="ARBA00022670"/>
    </source>
</evidence>
<dbReference type="SMART" id="SM00228">
    <property type="entry name" value="PDZ"/>
    <property type="match status" value="1"/>
</dbReference>
<reference evidence="9 10" key="1">
    <citation type="submission" date="2013-12" db="EMBL/GenBank/DDBJ databases">
        <authorList>
            <person name="Stott M."/>
        </authorList>
    </citation>
    <scope>NUCLEOTIDE SEQUENCE [LARGE SCALE GENOMIC DNA]</scope>
    <source>
        <strain evidence="9 10">K22</strain>
    </source>
</reference>
<dbReference type="STRING" id="454194.PYK22_02678"/>
<dbReference type="Gene3D" id="2.30.42.10">
    <property type="match status" value="1"/>
</dbReference>
<dbReference type="OrthoDB" id="9812068at2"/>
<dbReference type="InterPro" id="IPR029045">
    <property type="entry name" value="ClpP/crotonase-like_dom_sf"/>
</dbReference>
<comment type="similarity">
    <text evidence="1 5">Belongs to the peptidase S41A family.</text>
</comment>
<organism evidence="9 10">
    <name type="scientific">Pyrinomonas methylaliphatogenes</name>
    <dbReference type="NCBI Taxonomy" id="454194"/>
    <lineage>
        <taxon>Bacteria</taxon>
        <taxon>Pseudomonadati</taxon>
        <taxon>Acidobacteriota</taxon>
        <taxon>Blastocatellia</taxon>
        <taxon>Blastocatellales</taxon>
        <taxon>Pyrinomonadaceae</taxon>
        <taxon>Pyrinomonas</taxon>
    </lineage>
</organism>
<dbReference type="Gene3D" id="3.30.750.44">
    <property type="match status" value="1"/>
</dbReference>
<dbReference type="Proteomes" id="UP000031518">
    <property type="component" value="Unassembled WGS sequence"/>
</dbReference>
<gene>
    <name evidence="9" type="ORF">PYK22_02678</name>
</gene>
<feature type="signal peptide" evidence="7">
    <location>
        <begin position="1"/>
        <end position="21"/>
    </location>
</feature>
<dbReference type="PANTHER" id="PTHR32060">
    <property type="entry name" value="TAIL-SPECIFIC PROTEASE"/>
    <property type="match status" value="1"/>
</dbReference>
<keyword evidence="3 5" id="KW-0378">Hydrolase</keyword>